<evidence type="ECO:0000256" key="1">
    <source>
        <dbReference type="SAM" id="MobiDB-lite"/>
    </source>
</evidence>
<reference evidence="2" key="1">
    <citation type="journal article" date="2018" name="DNA Res.">
        <title>Multiple hybrid de novo genome assembly of finger millet, an orphan allotetraploid crop.</title>
        <authorList>
            <person name="Hatakeyama M."/>
            <person name="Aluri S."/>
            <person name="Balachadran M.T."/>
            <person name="Sivarajan S.R."/>
            <person name="Patrignani A."/>
            <person name="Gruter S."/>
            <person name="Poveda L."/>
            <person name="Shimizu-Inatsugi R."/>
            <person name="Baeten J."/>
            <person name="Francoijs K.J."/>
            <person name="Nataraja K.N."/>
            <person name="Reddy Y.A.N."/>
            <person name="Phadnis S."/>
            <person name="Ravikumar R.L."/>
            <person name="Schlapbach R."/>
            <person name="Sreeman S.M."/>
            <person name="Shimizu K.K."/>
        </authorList>
    </citation>
    <scope>NUCLEOTIDE SEQUENCE</scope>
</reference>
<dbReference type="EMBL" id="BQKI01000074">
    <property type="protein sequence ID" value="GJN19462.1"/>
    <property type="molecule type" value="Genomic_DNA"/>
</dbReference>
<evidence type="ECO:0000313" key="3">
    <source>
        <dbReference type="Proteomes" id="UP001054889"/>
    </source>
</evidence>
<dbReference type="Proteomes" id="UP001054889">
    <property type="component" value="Unassembled WGS sequence"/>
</dbReference>
<comment type="caution">
    <text evidence="2">The sequence shown here is derived from an EMBL/GenBank/DDBJ whole genome shotgun (WGS) entry which is preliminary data.</text>
</comment>
<name>A0AAV5EA64_ELECO</name>
<sequence>MPDGSVGAARQPGTALGSGGPWSWSKCRRRGAGAARPTAGSGLGAARHSARVDPRVDGYLRSGYPASIWFGSNRISANFLDRVEEPFRSTRTILRFTVLSPAASVSVCTTSFCLMRRAGDGDGH</sequence>
<reference evidence="2" key="2">
    <citation type="submission" date="2021-12" db="EMBL/GenBank/DDBJ databases">
        <title>Resequencing data analysis of finger millet.</title>
        <authorList>
            <person name="Hatakeyama M."/>
            <person name="Aluri S."/>
            <person name="Balachadran M.T."/>
            <person name="Sivarajan S.R."/>
            <person name="Poveda L."/>
            <person name="Shimizu-Inatsugi R."/>
            <person name="Schlapbach R."/>
            <person name="Sreeman S.M."/>
            <person name="Shimizu K.K."/>
        </authorList>
    </citation>
    <scope>NUCLEOTIDE SEQUENCE</scope>
</reference>
<dbReference type="AlphaFoldDB" id="A0AAV5EA64"/>
<accession>A0AAV5EA64</accession>
<proteinExistence type="predicted"/>
<evidence type="ECO:0000313" key="2">
    <source>
        <dbReference type="EMBL" id="GJN19462.1"/>
    </source>
</evidence>
<protein>
    <submittedName>
        <fullName evidence="2">Uncharacterized protein</fullName>
    </submittedName>
</protein>
<keyword evidence="3" id="KW-1185">Reference proteome</keyword>
<gene>
    <name evidence="2" type="primary">gb06741</name>
    <name evidence="2" type="ORF">PR202_gb06741</name>
</gene>
<organism evidence="2 3">
    <name type="scientific">Eleusine coracana subsp. coracana</name>
    <dbReference type="NCBI Taxonomy" id="191504"/>
    <lineage>
        <taxon>Eukaryota</taxon>
        <taxon>Viridiplantae</taxon>
        <taxon>Streptophyta</taxon>
        <taxon>Embryophyta</taxon>
        <taxon>Tracheophyta</taxon>
        <taxon>Spermatophyta</taxon>
        <taxon>Magnoliopsida</taxon>
        <taxon>Liliopsida</taxon>
        <taxon>Poales</taxon>
        <taxon>Poaceae</taxon>
        <taxon>PACMAD clade</taxon>
        <taxon>Chloridoideae</taxon>
        <taxon>Cynodonteae</taxon>
        <taxon>Eleusininae</taxon>
        <taxon>Eleusine</taxon>
    </lineage>
</organism>
<feature type="region of interest" description="Disordered" evidence="1">
    <location>
        <begin position="1"/>
        <end position="50"/>
    </location>
</feature>